<name>A0ABQ8TVJ1_PERAM</name>
<comment type="caution">
    <text evidence="2">The sequence shown here is derived from an EMBL/GenBank/DDBJ whole genome shotgun (WGS) entry which is preliminary data.</text>
</comment>
<evidence type="ECO:0000313" key="3">
    <source>
        <dbReference type="Proteomes" id="UP001148838"/>
    </source>
</evidence>
<dbReference type="Proteomes" id="UP001148838">
    <property type="component" value="Unassembled WGS sequence"/>
</dbReference>
<sequence>MAGLCEGGNEPAGSLKAICCLFCLRLRWAGHVARMGESRNAYRVLLGSLEGKRPLGKQRRTWEDNIKMHLREVGYDDREWINLAQDRDQWRPYVSASGRETRVKTGEEISEGNGIGRGVRQGCPSSPTLFNIYLEDLVKNCFQNMRKVVVGGRRIKCIRFADDMTLLAEEDTILKDMLLKLNDSCEQYGMKINANKRNTMIIERKVKKINLRILNKAVEQMGSFKYLGYTIGLSSNMSCCQDVKRRKAMAKEAFNSNRSIFCGSLEK</sequence>
<organism evidence="2 3">
    <name type="scientific">Periplaneta americana</name>
    <name type="common">American cockroach</name>
    <name type="synonym">Blatta americana</name>
    <dbReference type="NCBI Taxonomy" id="6978"/>
    <lineage>
        <taxon>Eukaryota</taxon>
        <taxon>Metazoa</taxon>
        <taxon>Ecdysozoa</taxon>
        <taxon>Arthropoda</taxon>
        <taxon>Hexapoda</taxon>
        <taxon>Insecta</taxon>
        <taxon>Pterygota</taxon>
        <taxon>Neoptera</taxon>
        <taxon>Polyneoptera</taxon>
        <taxon>Dictyoptera</taxon>
        <taxon>Blattodea</taxon>
        <taxon>Blattoidea</taxon>
        <taxon>Blattidae</taxon>
        <taxon>Blattinae</taxon>
        <taxon>Periplaneta</taxon>
    </lineage>
</organism>
<dbReference type="PROSITE" id="PS50878">
    <property type="entry name" value="RT_POL"/>
    <property type="match status" value="1"/>
</dbReference>
<gene>
    <name evidence="2" type="ORF">ANN_02176</name>
</gene>
<accession>A0ABQ8TVJ1</accession>
<protein>
    <recommendedName>
        <fullName evidence="1">Reverse transcriptase domain-containing protein</fullName>
    </recommendedName>
</protein>
<dbReference type="PANTHER" id="PTHR47027:SF20">
    <property type="entry name" value="REVERSE TRANSCRIPTASE-LIKE PROTEIN WITH RNA-DIRECTED DNA POLYMERASE DOMAIN"/>
    <property type="match status" value="1"/>
</dbReference>
<dbReference type="PANTHER" id="PTHR47027">
    <property type="entry name" value="REVERSE TRANSCRIPTASE DOMAIN-CONTAINING PROTEIN"/>
    <property type="match status" value="1"/>
</dbReference>
<dbReference type="SUPFAM" id="SSF56672">
    <property type="entry name" value="DNA/RNA polymerases"/>
    <property type="match status" value="1"/>
</dbReference>
<dbReference type="EMBL" id="JAJSOF020000001">
    <property type="protein sequence ID" value="KAJ4450746.1"/>
    <property type="molecule type" value="Genomic_DNA"/>
</dbReference>
<evidence type="ECO:0000313" key="2">
    <source>
        <dbReference type="EMBL" id="KAJ4450746.1"/>
    </source>
</evidence>
<evidence type="ECO:0000259" key="1">
    <source>
        <dbReference type="PROSITE" id="PS50878"/>
    </source>
</evidence>
<dbReference type="InterPro" id="IPR043502">
    <property type="entry name" value="DNA/RNA_pol_sf"/>
</dbReference>
<dbReference type="Pfam" id="PF00078">
    <property type="entry name" value="RVT_1"/>
    <property type="match status" value="1"/>
</dbReference>
<dbReference type="InterPro" id="IPR000477">
    <property type="entry name" value="RT_dom"/>
</dbReference>
<proteinExistence type="predicted"/>
<feature type="domain" description="Reverse transcriptase" evidence="1">
    <location>
        <begin position="1"/>
        <end position="231"/>
    </location>
</feature>
<reference evidence="2 3" key="1">
    <citation type="journal article" date="2022" name="Allergy">
        <title>Genome assembly and annotation of Periplaneta americana reveal a comprehensive cockroach allergen profile.</title>
        <authorList>
            <person name="Wang L."/>
            <person name="Xiong Q."/>
            <person name="Saelim N."/>
            <person name="Wang L."/>
            <person name="Nong W."/>
            <person name="Wan A.T."/>
            <person name="Shi M."/>
            <person name="Liu X."/>
            <person name="Cao Q."/>
            <person name="Hui J.H.L."/>
            <person name="Sookrung N."/>
            <person name="Leung T.F."/>
            <person name="Tungtrongchitr A."/>
            <person name="Tsui S.K.W."/>
        </authorList>
    </citation>
    <scope>NUCLEOTIDE SEQUENCE [LARGE SCALE GENOMIC DNA]</scope>
    <source>
        <strain evidence="2">PWHHKU_190912</strain>
    </source>
</reference>
<keyword evidence="3" id="KW-1185">Reference proteome</keyword>